<comment type="caution">
    <text evidence="3">The sequence shown here is derived from an EMBL/GenBank/DDBJ whole genome shotgun (WGS) entry which is preliminary data.</text>
</comment>
<dbReference type="AlphaFoldDB" id="A0A6L9SRI8"/>
<dbReference type="InterPro" id="IPR029030">
    <property type="entry name" value="Caspase-like_dom_sf"/>
</dbReference>
<keyword evidence="4" id="KW-1185">Reference proteome</keyword>
<proteinExistence type="predicted"/>
<feature type="domain" description="Peptidase C14 caspase" evidence="2">
    <location>
        <begin position="48"/>
        <end position="268"/>
    </location>
</feature>
<sequence length="398" mass="43861">MPSNVEADVMACSPLLCGWNPYPQNIPAIYWAWMRARYGGGEAMTKQGQALYVGIQRYEHHEDLRCCRADAEAMAGALRFDCEGHPNWETTVLVDGAGDVVDGKSFRDEVGRMLRTADHDNVLLYYSGHAFRLDDGDLLLASYEDDPSAADEERAGLRFSELVRDVRDHEGMFRSVVVILDCCNAGALAGVDLPRDMAVLAAARDGEAARESGAHGRFTDAMLMCLDGASADVYGNVSVVSLFSNVSAALAADGRGAQRPMLKAFLDRDIVLKRTRTGITEEMMTRLVEAKDPRGNGTRPVFASAASVFKPYAQMEAPLPADGGRPSRSPDDRPEDFTPHQKLMDEMKTWRNAYLIDIVNEKGEPTDLFWAVVDGGSIRLTPRGAYYFDLMKRQSGMR</sequence>
<organism evidence="3 4">
    <name type="scientific">Bifidobacterium platyrrhinorum</name>
    <dbReference type="NCBI Taxonomy" id="2661628"/>
    <lineage>
        <taxon>Bacteria</taxon>
        <taxon>Bacillati</taxon>
        <taxon>Actinomycetota</taxon>
        <taxon>Actinomycetes</taxon>
        <taxon>Bifidobacteriales</taxon>
        <taxon>Bifidobacteriaceae</taxon>
        <taxon>Bifidobacterium</taxon>
    </lineage>
</organism>
<dbReference type="Pfam" id="PF00656">
    <property type="entry name" value="Peptidase_C14"/>
    <property type="match status" value="1"/>
</dbReference>
<name>A0A6L9SRI8_9BIFI</name>
<evidence type="ECO:0000313" key="4">
    <source>
        <dbReference type="Proteomes" id="UP000483293"/>
    </source>
</evidence>
<protein>
    <recommendedName>
        <fullName evidence="2">Peptidase C14 caspase domain-containing protein</fullName>
    </recommendedName>
</protein>
<feature type="compositionally biased region" description="Basic and acidic residues" evidence="1">
    <location>
        <begin position="328"/>
        <end position="339"/>
    </location>
</feature>
<dbReference type="GO" id="GO:0004197">
    <property type="term" value="F:cysteine-type endopeptidase activity"/>
    <property type="evidence" value="ECO:0007669"/>
    <property type="project" value="InterPro"/>
</dbReference>
<dbReference type="SUPFAM" id="SSF52129">
    <property type="entry name" value="Caspase-like"/>
    <property type="match status" value="1"/>
</dbReference>
<evidence type="ECO:0000313" key="3">
    <source>
        <dbReference type="EMBL" id="NEG55078.1"/>
    </source>
</evidence>
<evidence type="ECO:0000256" key="1">
    <source>
        <dbReference type="SAM" id="MobiDB-lite"/>
    </source>
</evidence>
<reference evidence="3 4" key="1">
    <citation type="submission" date="2019-10" db="EMBL/GenBank/DDBJ databases">
        <title>Bifidobacterium from non-human primates.</title>
        <authorList>
            <person name="Modesto M."/>
        </authorList>
    </citation>
    <scope>NUCLEOTIDE SEQUENCE [LARGE SCALE GENOMIC DNA]</scope>
    <source>
        <strain evidence="3 4">SMA15</strain>
    </source>
</reference>
<evidence type="ECO:0000259" key="2">
    <source>
        <dbReference type="Pfam" id="PF00656"/>
    </source>
</evidence>
<dbReference type="Proteomes" id="UP000483293">
    <property type="component" value="Unassembled WGS sequence"/>
</dbReference>
<dbReference type="GO" id="GO:0006508">
    <property type="term" value="P:proteolysis"/>
    <property type="evidence" value="ECO:0007669"/>
    <property type="project" value="InterPro"/>
</dbReference>
<gene>
    <name evidence="3" type="ORF">GFD21_04685</name>
</gene>
<feature type="region of interest" description="Disordered" evidence="1">
    <location>
        <begin position="317"/>
        <end position="339"/>
    </location>
</feature>
<dbReference type="EMBL" id="WHZV01000003">
    <property type="protein sequence ID" value="NEG55078.1"/>
    <property type="molecule type" value="Genomic_DNA"/>
</dbReference>
<dbReference type="InterPro" id="IPR011600">
    <property type="entry name" value="Pept_C14_caspase"/>
</dbReference>
<accession>A0A6L9SRI8</accession>
<dbReference type="Gene3D" id="3.40.50.1460">
    <property type="match status" value="1"/>
</dbReference>